<comment type="caution">
    <text evidence="3">The sequence shown here is derived from an EMBL/GenBank/DDBJ whole genome shotgun (WGS) entry which is preliminary data.</text>
</comment>
<dbReference type="PATRIC" id="fig|584657.3.peg.680"/>
<protein>
    <submittedName>
        <fullName evidence="3">Phosphoesterase PA-phosphatase</fullName>
    </submittedName>
</protein>
<feature type="transmembrane region" description="Helical" evidence="1">
    <location>
        <begin position="75"/>
        <end position="100"/>
    </location>
</feature>
<keyword evidence="1" id="KW-1133">Transmembrane helix</keyword>
<evidence type="ECO:0000256" key="1">
    <source>
        <dbReference type="SAM" id="Phobius"/>
    </source>
</evidence>
<dbReference type="OrthoDB" id="4870188at2"/>
<dbReference type="InterPro" id="IPR000326">
    <property type="entry name" value="PAP2/HPO"/>
</dbReference>
<gene>
    <name evidence="3" type="ORF">N864_08310</name>
</gene>
<dbReference type="InterPro" id="IPR036938">
    <property type="entry name" value="PAP2/HPO_sf"/>
</dbReference>
<keyword evidence="4" id="KW-1185">Reference proteome</keyword>
<dbReference type="Gene3D" id="1.20.144.10">
    <property type="entry name" value="Phosphatidic acid phosphatase type 2/haloperoxidase"/>
    <property type="match status" value="1"/>
</dbReference>
<feature type="transmembrane region" description="Helical" evidence="1">
    <location>
        <begin position="26"/>
        <end position="44"/>
    </location>
</feature>
<feature type="transmembrane region" description="Helical" evidence="1">
    <location>
        <begin position="204"/>
        <end position="223"/>
    </location>
</feature>
<sequence length="235" mass="24527">MATGTGTQRAGGAAPGLRPASRTRRVLDVVVPALLLTAFALLTVEVVRDGAVVRLDDLVRDWTPGQGNGPMVPDLLGLVVVDIATPPVCVAAVLLLGAVLSLRTGRWAPLVLTGAAIALLTATVLLGKELIDRQAPDYVGVAGAGGAFPSGHTATAIICAGVVAELVSHARPARRRLAWLLAAGWTLLVAVALLWLHFHWLSDVLGSLLLGSALLWLLLRWPLRLGDGLQRVSGR</sequence>
<dbReference type="Proteomes" id="UP000019494">
    <property type="component" value="Unassembled WGS sequence"/>
</dbReference>
<keyword evidence="1" id="KW-0472">Membrane</keyword>
<feature type="domain" description="Phosphatidic acid phosphatase type 2/haloperoxidase" evidence="2">
    <location>
        <begin position="108"/>
        <end position="219"/>
    </location>
</feature>
<keyword evidence="1" id="KW-0812">Transmembrane</keyword>
<evidence type="ECO:0000313" key="4">
    <source>
        <dbReference type="Proteomes" id="UP000019494"/>
    </source>
</evidence>
<accession>W9GTY6</accession>
<feature type="transmembrane region" description="Helical" evidence="1">
    <location>
        <begin position="107"/>
        <end position="127"/>
    </location>
</feature>
<feature type="transmembrane region" description="Helical" evidence="1">
    <location>
        <begin position="147"/>
        <end position="167"/>
    </location>
</feature>
<dbReference type="EMBL" id="AWQS01000014">
    <property type="protein sequence ID" value="EWT07349.1"/>
    <property type="molecule type" value="Genomic_DNA"/>
</dbReference>
<dbReference type="RefSeq" id="WP_051518136.1">
    <property type="nucleotide sequence ID" value="NZ_AWQS01000014.1"/>
</dbReference>
<dbReference type="Pfam" id="PF01569">
    <property type="entry name" value="PAP2"/>
    <property type="match status" value="1"/>
</dbReference>
<dbReference type="AlphaFoldDB" id="W9GTY6"/>
<organism evidence="3 4">
    <name type="scientific">Intrasporangium chromatireducens Q5-1</name>
    <dbReference type="NCBI Taxonomy" id="584657"/>
    <lineage>
        <taxon>Bacteria</taxon>
        <taxon>Bacillati</taxon>
        <taxon>Actinomycetota</taxon>
        <taxon>Actinomycetes</taxon>
        <taxon>Micrococcales</taxon>
        <taxon>Intrasporangiaceae</taxon>
        <taxon>Intrasporangium</taxon>
    </lineage>
</organism>
<evidence type="ECO:0000259" key="2">
    <source>
        <dbReference type="SMART" id="SM00014"/>
    </source>
</evidence>
<reference evidence="4" key="1">
    <citation type="submission" date="2013-08" db="EMBL/GenBank/DDBJ databases">
        <title>Intrasporangium oryzae NRRL B-24470.</title>
        <authorList>
            <person name="Liu H."/>
            <person name="Wang G."/>
        </authorList>
    </citation>
    <scope>NUCLEOTIDE SEQUENCE [LARGE SCALE GENOMIC DNA]</scope>
    <source>
        <strain evidence="4">Q5-1</strain>
    </source>
</reference>
<proteinExistence type="predicted"/>
<dbReference type="SUPFAM" id="SSF48317">
    <property type="entry name" value="Acid phosphatase/Vanadium-dependent haloperoxidase"/>
    <property type="match status" value="1"/>
</dbReference>
<dbReference type="SMART" id="SM00014">
    <property type="entry name" value="acidPPc"/>
    <property type="match status" value="1"/>
</dbReference>
<feature type="transmembrane region" description="Helical" evidence="1">
    <location>
        <begin position="179"/>
        <end position="198"/>
    </location>
</feature>
<name>W9GTY6_9MICO</name>
<evidence type="ECO:0000313" key="3">
    <source>
        <dbReference type="EMBL" id="EWT07349.1"/>
    </source>
</evidence>